<protein>
    <submittedName>
        <fullName evidence="4">Ankyrin repeat domain-containing protein</fullName>
    </submittedName>
</protein>
<feature type="repeat" description="ANK" evidence="3">
    <location>
        <begin position="90"/>
        <end position="122"/>
    </location>
</feature>
<evidence type="ECO:0000256" key="2">
    <source>
        <dbReference type="ARBA" id="ARBA00023043"/>
    </source>
</evidence>
<keyword evidence="2 3" id="KW-0040">ANK repeat</keyword>
<dbReference type="InterPro" id="IPR002110">
    <property type="entry name" value="Ankyrin_rpt"/>
</dbReference>
<reference evidence="4" key="2">
    <citation type="submission" date="2021-04" db="EMBL/GenBank/DDBJ databases">
        <title>Isolation and characterization of a novel species of the genus Sulfurimonas.</title>
        <authorList>
            <person name="Fukui M."/>
        </authorList>
    </citation>
    <scope>NUCLEOTIDE SEQUENCE</scope>
    <source>
        <strain evidence="4">H1576</strain>
    </source>
</reference>
<dbReference type="RefSeq" id="WP_207562904.1">
    <property type="nucleotide sequence ID" value="NZ_CP046072.1"/>
</dbReference>
<proteinExistence type="predicted"/>
<dbReference type="SUPFAM" id="SSF48403">
    <property type="entry name" value="Ankyrin repeat"/>
    <property type="match status" value="1"/>
</dbReference>
<dbReference type="Proteomes" id="UP000671852">
    <property type="component" value="Chromosome"/>
</dbReference>
<name>A0A975AZU9_9BACT</name>
<dbReference type="Gene3D" id="1.25.40.20">
    <property type="entry name" value="Ankyrin repeat-containing domain"/>
    <property type="match status" value="2"/>
</dbReference>
<evidence type="ECO:0000256" key="3">
    <source>
        <dbReference type="PROSITE-ProRule" id="PRU00023"/>
    </source>
</evidence>
<dbReference type="SMART" id="SM00248">
    <property type="entry name" value="ANK"/>
    <property type="match status" value="2"/>
</dbReference>
<organism evidence="4 5">
    <name type="scientific">Sulfurimonas aquatica</name>
    <dbReference type="NCBI Taxonomy" id="2672570"/>
    <lineage>
        <taxon>Bacteria</taxon>
        <taxon>Pseudomonadati</taxon>
        <taxon>Campylobacterota</taxon>
        <taxon>Epsilonproteobacteria</taxon>
        <taxon>Campylobacterales</taxon>
        <taxon>Sulfurimonadaceae</taxon>
        <taxon>Sulfurimonas</taxon>
    </lineage>
</organism>
<dbReference type="AlphaFoldDB" id="A0A975AZU9"/>
<feature type="repeat" description="ANK" evidence="3">
    <location>
        <begin position="57"/>
        <end position="89"/>
    </location>
</feature>
<dbReference type="PANTHER" id="PTHR24134:SF9">
    <property type="entry name" value="ANKYRIN REPEAT AND SOCS BOX PROTEIN 8"/>
    <property type="match status" value="1"/>
</dbReference>
<dbReference type="PROSITE" id="PS50088">
    <property type="entry name" value="ANK_REPEAT"/>
    <property type="match status" value="2"/>
</dbReference>
<dbReference type="InterPro" id="IPR036770">
    <property type="entry name" value="Ankyrin_rpt-contain_sf"/>
</dbReference>
<sequence length="144" mass="16303">MQTINSLSQETQGKINSYGEDFKDIFEAIEKVVYKNDIGLFTSIVNELEDLNIQNNYGWSLLHITIRRDRREMVQLLLDKGADINILDGVGWTPLMESIMDDMPELCKLLVEKGADKSIANLRGATAPMLAQKFGRTSMYEVLS</sequence>
<accession>A0A975AZU9</accession>
<evidence type="ECO:0000313" key="4">
    <source>
        <dbReference type="EMBL" id="QSZ41621.1"/>
    </source>
</evidence>
<dbReference type="EMBL" id="CP046072">
    <property type="protein sequence ID" value="QSZ41621.1"/>
    <property type="molecule type" value="Genomic_DNA"/>
</dbReference>
<reference evidence="4" key="1">
    <citation type="submission" date="2019-11" db="EMBL/GenBank/DDBJ databases">
        <authorList>
            <person name="Kojima H."/>
        </authorList>
    </citation>
    <scope>NUCLEOTIDE SEQUENCE</scope>
    <source>
        <strain evidence="4">H1576</strain>
    </source>
</reference>
<dbReference type="PANTHER" id="PTHR24134">
    <property type="entry name" value="ANKYRIN REPEAT-CONTAINING PROTEIN DDB_G0279043"/>
    <property type="match status" value="1"/>
</dbReference>
<dbReference type="KEGG" id="saqt:GJV85_05710"/>
<gene>
    <name evidence="4" type="ORF">GJV85_05710</name>
</gene>
<evidence type="ECO:0000256" key="1">
    <source>
        <dbReference type="ARBA" id="ARBA00022737"/>
    </source>
</evidence>
<keyword evidence="1" id="KW-0677">Repeat</keyword>
<dbReference type="PROSITE" id="PS50297">
    <property type="entry name" value="ANK_REP_REGION"/>
    <property type="match status" value="1"/>
</dbReference>
<keyword evidence="5" id="KW-1185">Reference proteome</keyword>
<dbReference type="Pfam" id="PF12796">
    <property type="entry name" value="Ank_2"/>
    <property type="match status" value="1"/>
</dbReference>
<evidence type="ECO:0000313" key="5">
    <source>
        <dbReference type="Proteomes" id="UP000671852"/>
    </source>
</evidence>